<feature type="transmembrane region" description="Helical" evidence="1">
    <location>
        <begin position="251"/>
        <end position="272"/>
    </location>
</feature>
<feature type="transmembrane region" description="Helical" evidence="1">
    <location>
        <begin position="383"/>
        <end position="400"/>
    </location>
</feature>
<feature type="transmembrane region" description="Helical" evidence="1">
    <location>
        <begin position="343"/>
        <end position="362"/>
    </location>
</feature>
<dbReference type="InParanoid" id="A0A4R6QQB1"/>
<feature type="transmembrane region" description="Helical" evidence="1">
    <location>
        <begin position="95"/>
        <end position="113"/>
    </location>
</feature>
<keyword evidence="1" id="KW-0812">Transmembrane</keyword>
<feature type="transmembrane region" description="Helical" evidence="1">
    <location>
        <begin position="210"/>
        <end position="239"/>
    </location>
</feature>
<evidence type="ECO:0000313" key="3">
    <source>
        <dbReference type="Proteomes" id="UP000295361"/>
    </source>
</evidence>
<accession>A0A4R6QQB1</accession>
<evidence type="ECO:0000256" key="1">
    <source>
        <dbReference type="SAM" id="Phobius"/>
    </source>
</evidence>
<gene>
    <name evidence="2" type="ORF">DES47_103415</name>
</gene>
<dbReference type="AlphaFoldDB" id="A0A4R6QQB1"/>
<feature type="transmembrane region" description="Helical" evidence="1">
    <location>
        <begin position="134"/>
        <end position="150"/>
    </location>
</feature>
<dbReference type="EMBL" id="SNXS01000003">
    <property type="protein sequence ID" value="TDP71434.1"/>
    <property type="molecule type" value="Genomic_DNA"/>
</dbReference>
<feature type="transmembrane region" description="Helical" evidence="1">
    <location>
        <begin position="62"/>
        <end position="83"/>
    </location>
</feature>
<feature type="transmembrane region" description="Helical" evidence="1">
    <location>
        <begin position="181"/>
        <end position="198"/>
    </location>
</feature>
<keyword evidence="3" id="KW-1185">Reference proteome</keyword>
<feature type="transmembrane region" description="Helical" evidence="1">
    <location>
        <begin position="284"/>
        <end position="301"/>
    </location>
</feature>
<name>A0A4R6QQB1_9BURK</name>
<reference evidence="2 3" key="1">
    <citation type="submission" date="2019-03" db="EMBL/GenBank/DDBJ databases">
        <title>Genomic Encyclopedia of Type Strains, Phase IV (KMG-IV): sequencing the most valuable type-strain genomes for metagenomic binning, comparative biology and taxonomic classification.</title>
        <authorList>
            <person name="Goeker M."/>
        </authorList>
    </citation>
    <scope>NUCLEOTIDE SEQUENCE [LARGE SCALE GENOMIC DNA]</scope>
    <source>
        <strain evidence="2 3">DSM 16998</strain>
    </source>
</reference>
<proteinExistence type="predicted"/>
<dbReference type="Proteomes" id="UP000295361">
    <property type="component" value="Unassembled WGS sequence"/>
</dbReference>
<comment type="caution">
    <text evidence="2">The sequence shown here is derived from an EMBL/GenBank/DDBJ whole genome shotgun (WGS) entry which is preliminary data.</text>
</comment>
<dbReference type="RefSeq" id="WP_166651981.1">
    <property type="nucleotide sequence ID" value="NZ_SNXS01000003.1"/>
</dbReference>
<evidence type="ECO:0000313" key="2">
    <source>
        <dbReference type="EMBL" id="TDP71434.1"/>
    </source>
</evidence>
<feature type="transmembrane region" description="Helical" evidence="1">
    <location>
        <begin position="32"/>
        <end position="50"/>
    </location>
</feature>
<feature type="transmembrane region" description="Helical" evidence="1">
    <location>
        <begin position="7"/>
        <end position="26"/>
    </location>
</feature>
<protein>
    <submittedName>
        <fullName evidence="2">Uncharacterized protein</fullName>
    </submittedName>
</protein>
<keyword evidence="1" id="KW-0472">Membrane</keyword>
<organism evidence="2 3">
    <name type="scientific">Roseateles toxinivorans</name>
    <dbReference type="NCBI Taxonomy" id="270368"/>
    <lineage>
        <taxon>Bacteria</taxon>
        <taxon>Pseudomonadati</taxon>
        <taxon>Pseudomonadota</taxon>
        <taxon>Betaproteobacteria</taxon>
        <taxon>Burkholderiales</taxon>
        <taxon>Sphaerotilaceae</taxon>
        <taxon>Roseateles</taxon>
    </lineage>
</organism>
<keyword evidence="1" id="KW-1133">Transmembrane helix</keyword>
<sequence length="442" mass="47896">MLGFLRAYLYWTVLWGFLAHPTFGLLKAVPALLLGADAAMMLITGVYVLHNSKNLRGFQERQVVRSTALCLLIFAAYGLAITVGKGGDLLDGAKYMGVLVRPVLTLMALYVYAHTPSRRTPSPAKLRRTLNRDLLLLVTAQLAVATLQLLDPLAGADFVAVFVETQSAAAALEDGDVSGTFANSIDLAYFLVAAYMALTAEHWRRQRAPSLVLTVVLGYFTYATGSVAAAVCFTLYALYLYIRLIKPRGRRALLVLCAATGAALLFANAELVTELVTAKIENMMFSRLGLIFISLPAIAQINPMTLFTGTGADFTVVDALLKSLPEVPLVFTYDDVASVINDVFWVAMVLAIGLPAVAYYLFKSSKLFVAYFQGPSTSRQTRSLLMMIALVIFLAGWLNQILAVRSFTTALLIGLLPLAVELARPRSSGGRPRPAGLTAPQR</sequence>